<comment type="caution">
    <text evidence="2">The sequence shown here is derived from an EMBL/GenBank/DDBJ whole genome shotgun (WGS) entry which is preliminary data.</text>
</comment>
<dbReference type="AlphaFoldDB" id="A0A5B6VPD6"/>
<proteinExistence type="predicted"/>
<evidence type="ECO:0000256" key="1">
    <source>
        <dbReference type="SAM" id="MobiDB-lite"/>
    </source>
</evidence>
<protein>
    <submittedName>
        <fullName evidence="2">Uncharacterized protein</fullName>
    </submittedName>
</protein>
<feature type="compositionally biased region" description="Polar residues" evidence="1">
    <location>
        <begin position="115"/>
        <end position="126"/>
    </location>
</feature>
<accession>A0A5B6VPD6</accession>
<reference evidence="3" key="1">
    <citation type="journal article" date="2019" name="Plant Biotechnol. J.">
        <title>Genome sequencing of the Australian wild diploid species Gossypium australe highlights disease resistance and delayed gland morphogenesis.</title>
        <authorList>
            <person name="Cai Y."/>
            <person name="Cai X."/>
            <person name="Wang Q."/>
            <person name="Wang P."/>
            <person name="Zhang Y."/>
            <person name="Cai C."/>
            <person name="Xu Y."/>
            <person name="Wang K."/>
            <person name="Zhou Z."/>
            <person name="Wang C."/>
            <person name="Geng S."/>
            <person name="Li B."/>
            <person name="Dong Q."/>
            <person name="Hou Y."/>
            <person name="Wang H."/>
            <person name="Ai P."/>
            <person name="Liu Z."/>
            <person name="Yi F."/>
            <person name="Sun M."/>
            <person name="An G."/>
            <person name="Cheng J."/>
            <person name="Zhang Y."/>
            <person name="Shi Q."/>
            <person name="Xie Y."/>
            <person name="Shi X."/>
            <person name="Chang Y."/>
            <person name="Huang F."/>
            <person name="Chen Y."/>
            <person name="Hong S."/>
            <person name="Mi L."/>
            <person name="Sun Q."/>
            <person name="Zhang L."/>
            <person name="Zhou B."/>
            <person name="Peng R."/>
            <person name="Zhang X."/>
            <person name="Liu F."/>
        </authorList>
    </citation>
    <scope>NUCLEOTIDE SEQUENCE [LARGE SCALE GENOMIC DNA]</scope>
    <source>
        <strain evidence="3">cv. PA1801</strain>
    </source>
</reference>
<evidence type="ECO:0000313" key="3">
    <source>
        <dbReference type="Proteomes" id="UP000325315"/>
    </source>
</evidence>
<dbReference type="EMBL" id="SMMG02000006">
    <property type="protein sequence ID" value="KAA3470888.1"/>
    <property type="molecule type" value="Genomic_DNA"/>
</dbReference>
<feature type="region of interest" description="Disordered" evidence="1">
    <location>
        <begin position="88"/>
        <end position="135"/>
    </location>
</feature>
<gene>
    <name evidence="2" type="ORF">EPI10_016560</name>
</gene>
<sequence length="135" mass="14994">MCSRQHSGLVMDTTSFKTAVWVNKCTSCFHGYDELGLPTLPRPLPTFGHHSHQPLIPCFSPIFTLPHPFKLVDPFKLHQHLLTTHSKTFDSFNTHPPESKLNATLPHLGDKKKSPQGNSRSSNLLPTSFPGVSPS</sequence>
<dbReference type="Proteomes" id="UP000325315">
    <property type="component" value="Unassembled WGS sequence"/>
</dbReference>
<evidence type="ECO:0000313" key="2">
    <source>
        <dbReference type="EMBL" id="KAA3470888.1"/>
    </source>
</evidence>
<keyword evidence="3" id="KW-1185">Reference proteome</keyword>
<name>A0A5B6VPD6_9ROSI</name>
<organism evidence="2 3">
    <name type="scientific">Gossypium australe</name>
    <dbReference type="NCBI Taxonomy" id="47621"/>
    <lineage>
        <taxon>Eukaryota</taxon>
        <taxon>Viridiplantae</taxon>
        <taxon>Streptophyta</taxon>
        <taxon>Embryophyta</taxon>
        <taxon>Tracheophyta</taxon>
        <taxon>Spermatophyta</taxon>
        <taxon>Magnoliopsida</taxon>
        <taxon>eudicotyledons</taxon>
        <taxon>Gunneridae</taxon>
        <taxon>Pentapetalae</taxon>
        <taxon>rosids</taxon>
        <taxon>malvids</taxon>
        <taxon>Malvales</taxon>
        <taxon>Malvaceae</taxon>
        <taxon>Malvoideae</taxon>
        <taxon>Gossypium</taxon>
    </lineage>
</organism>